<dbReference type="InterPro" id="IPR007372">
    <property type="entry name" value="Lipid/polyisoprenoid-bd_YceI"/>
</dbReference>
<dbReference type="PANTHER" id="PTHR34406:SF1">
    <property type="entry name" value="PROTEIN YCEI"/>
    <property type="match status" value="1"/>
</dbReference>
<proteinExistence type="predicted"/>
<sequence>MTAPLHHRLPRRTLLLALAACMVLPVRAGAAARRYRLDPGATRVGFTFTLNGTPQSGTLPVRQADIRIDPARLTASSVDVRLDAGRARTGIGFVTTTLIGPQMLDARRFPEIRFRSTAIRPGAGGRLSDGAGITGDLTLHGITRPLTFAADLYRPRGSAADDLSRLTVHLRGHLSRAAFGLTAYADMVGDTVGLSIDAAIRAA</sequence>
<evidence type="ECO:0000313" key="3">
    <source>
        <dbReference type="Proteomes" id="UP000237655"/>
    </source>
</evidence>
<organism evidence="2 3">
    <name type="scientific">Pukyongiella litopenaei</name>
    <dbReference type="NCBI Taxonomy" id="2605946"/>
    <lineage>
        <taxon>Bacteria</taxon>
        <taxon>Pseudomonadati</taxon>
        <taxon>Pseudomonadota</taxon>
        <taxon>Alphaproteobacteria</taxon>
        <taxon>Rhodobacterales</taxon>
        <taxon>Paracoccaceae</taxon>
        <taxon>Pukyongiella</taxon>
    </lineage>
</organism>
<dbReference type="RefSeq" id="WP_106471360.1">
    <property type="nucleotide sequence ID" value="NZ_CP027665.1"/>
</dbReference>
<keyword evidence="3" id="KW-1185">Reference proteome</keyword>
<evidence type="ECO:0000259" key="1">
    <source>
        <dbReference type="SMART" id="SM00867"/>
    </source>
</evidence>
<feature type="domain" description="Lipid/polyisoprenoid-binding YceI-like" evidence="1">
    <location>
        <begin position="34"/>
        <end position="201"/>
    </location>
</feature>
<dbReference type="PANTHER" id="PTHR34406">
    <property type="entry name" value="PROTEIN YCEI"/>
    <property type="match status" value="1"/>
</dbReference>
<reference evidence="3" key="1">
    <citation type="submission" date="2018-03" db="EMBL/GenBank/DDBJ databases">
        <title>Genomic analysis of the strain SH-1 isolated from shrimp intestine.</title>
        <authorList>
            <person name="Kim Y.-S."/>
            <person name="Kim S.-E."/>
            <person name="Kim K.-H."/>
        </authorList>
    </citation>
    <scope>NUCLEOTIDE SEQUENCE [LARGE SCALE GENOMIC DNA]</scope>
    <source>
        <strain evidence="3">SH-1</strain>
    </source>
</reference>
<dbReference type="InterPro" id="IPR036761">
    <property type="entry name" value="TTHA0802/YceI-like_sf"/>
</dbReference>
<evidence type="ECO:0000313" key="2">
    <source>
        <dbReference type="EMBL" id="AVO37046.1"/>
    </source>
</evidence>
<dbReference type="AlphaFoldDB" id="A0A2S0MME8"/>
<dbReference type="SMART" id="SM00867">
    <property type="entry name" value="YceI"/>
    <property type="match status" value="1"/>
</dbReference>
<gene>
    <name evidence="2" type="ORF">C6Y53_04565</name>
</gene>
<dbReference type="Proteomes" id="UP000237655">
    <property type="component" value="Chromosome"/>
</dbReference>
<dbReference type="EMBL" id="CP027665">
    <property type="protein sequence ID" value="AVO37046.1"/>
    <property type="molecule type" value="Genomic_DNA"/>
</dbReference>
<accession>A0A2S0MME8</accession>
<protein>
    <submittedName>
        <fullName evidence="2">YceI family protein</fullName>
    </submittedName>
</protein>
<dbReference type="Pfam" id="PF04264">
    <property type="entry name" value="YceI"/>
    <property type="match status" value="1"/>
</dbReference>
<name>A0A2S0MME8_9RHOB</name>
<dbReference type="KEGG" id="thas:C6Y53_04565"/>
<dbReference type="Gene3D" id="2.40.128.110">
    <property type="entry name" value="Lipid/polyisoprenoid-binding, YceI-like"/>
    <property type="match status" value="1"/>
</dbReference>
<dbReference type="SUPFAM" id="SSF101874">
    <property type="entry name" value="YceI-like"/>
    <property type="match status" value="1"/>
</dbReference>